<gene>
    <name evidence="1" type="ORF">FMOSSE_LOCUS13350</name>
</gene>
<keyword evidence="2" id="KW-1185">Reference proteome</keyword>
<accession>A0A9N9HKJ2</accession>
<dbReference type="Proteomes" id="UP000789375">
    <property type="component" value="Unassembled WGS sequence"/>
</dbReference>
<feature type="non-terminal residue" evidence="1">
    <location>
        <position position="1"/>
    </location>
</feature>
<comment type="caution">
    <text evidence="1">The sequence shown here is derived from an EMBL/GenBank/DDBJ whole genome shotgun (WGS) entry which is preliminary data.</text>
</comment>
<organism evidence="1 2">
    <name type="scientific">Funneliformis mosseae</name>
    <name type="common">Endomycorrhizal fungus</name>
    <name type="synonym">Glomus mosseae</name>
    <dbReference type="NCBI Taxonomy" id="27381"/>
    <lineage>
        <taxon>Eukaryota</taxon>
        <taxon>Fungi</taxon>
        <taxon>Fungi incertae sedis</taxon>
        <taxon>Mucoromycota</taxon>
        <taxon>Glomeromycotina</taxon>
        <taxon>Glomeromycetes</taxon>
        <taxon>Glomerales</taxon>
        <taxon>Glomeraceae</taxon>
        <taxon>Funneliformis</taxon>
    </lineage>
</organism>
<dbReference type="EMBL" id="CAJVPP010007718">
    <property type="protein sequence ID" value="CAG8691095.1"/>
    <property type="molecule type" value="Genomic_DNA"/>
</dbReference>
<proteinExistence type="predicted"/>
<evidence type="ECO:0000313" key="1">
    <source>
        <dbReference type="EMBL" id="CAG8691095.1"/>
    </source>
</evidence>
<dbReference type="AlphaFoldDB" id="A0A9N9HKJ2"/>
<name>A0A9N9HKJ2_FUNMO</name>
<protein>
    <submittedName>
        <fullName evidence="1">3389_t:CDS:1</fullName>
    </submittedName>
</protein>
<reference evidence="1" key="1">
    <citation type="submission" date="2021-06" db="EMBL/GenBank/DDBJ databases">
        <authorList>
            <person name="Kallberg Y."/>
            <person name="Tangrot J."/>
            <person name="Rosling A."/>
        </authorList>
    </citation>
    <scope>NUCLEOTIDE SEQUENCE</scope>
    <source>
        <strain evidence="1">87-6 pot B 2015</strain>
    </source>
</reference>
<sequence length="202" mass="23641">QPEALQMEFEYSAWKNFVENIANNSHLYNDSLSRKAQEMVSSFEVKCFNYMIQYMLGICWASLDLMDLGRIQSIAGHIWNDKNSEVRNFWDQQKISDLDNSLEILSKETKLQMAIADLKYVINKSEEATIHSDLIGERRGQILKSELKHKRKDFDVEIDNFFQSHAENINQCGLLNVRKQMKKFPTKRTIRKASLQEGKNSR</sequence>
<evidence type="ECO:0000313" key="2">
    <source>
        <dbReference type="Proteomes" id="UP000789375"/>
    </source>
</evidence>